<dbReference type="InterPro" id="IPR007867">
    <property type="entry name" value="GMC_OxRtase_C"/>
</dbReference>
<dbReference type="GO" id="GO:0050660">
    <property type="term" value="F:flavin adenine dinucleotide binding"/>
    <property type="evidence" value="ECO:0007669"/>
    <property type="project" value="InterPro"/>
</dbReference>
<keyword evidence="3" id="KW-0285">Flavoprotein</keyword>
<evidence type="ECO:0000256" key="2">
    <source>
        <dbReference type="ARBA" id="ARBA00010790"/>
    </source>
</evidence>
<dbReference type="InterPro" id="IPR012132">
    <property type="entry name" value="GMC_OxRdtase"/>
</dbReference>
<protein>
    <submittedName>
        <fullName evidence="6">Uncharacterized protein TCIL3000_11_10030</fullName>
    </submittedName>
</protein>
<sequence length="581" mass="62727">MNFSWITNTLYLSSVYRHISRVICIFGLNSLCAYSIRKGMSCKATAFDIVVLGAGSAGCAAARSIALQHPGAAVCLIEQGCREPPPLTMRVPLLSPLIGSFRNTRRFLRFYRGIPEDCLGGRQLHYMKGRGLGGSSWCNDMKYLRGTAEDYNSWGDAAWEMEQVLPFFKALECNSRIGASEHHGDSGPLVVTDPPAANVNSELNIRWFEACEALGIPQISDFNSGTSDGFSCFQSHINKGARVDVFDSLLESERHLLPNLTIFSDTRANRIVFDKSRAVGIEVIKERSVTVLPIHRLVLCLGALESPALLLRSGIGPRGDVAELPGVGQNLIQSCSAVVVFRISRSSNLHSKSLSFSNGAYLRYQWREYTEERSGIFASFAEAGAFVRSTPSAARPDLSLTFYPTPNVRWCGWRPFDGFAVRVTHHYPEARGEVVLGDGGGSRSSVGSDGEVQIASRMLSARHDVQCMDEGLRWVGSLCSRGGARFQQPAPFAPLGTSLQHPATGLSTQRSTAAFLAQYAESTGDIFGTCALGTVVDGTLRVRGVEGIHVADASVVPVPTCGSSSVIGAVIGSRVGSFLAK</sequence>
<reference evidence="6" key="1">
    <citation type="journal article" date="2012" name="Proc. Natl. Acad. Sci. U.S.A.">
        <title>Antigenic diversity is generated by distinct evolutionary mechanisms in African trypanosome species.</title>
        <authorList>
            <person name="Jackson A.P."/>
            <person name="Berry A."/>
            <person name="Aslett M."/>
            <person name="Allison H.C."/>
            <person name="Burton P."/>
            <person name="Vavrova-Anderson J."/>
            <person name="Brown R."/>
            <person name="Browne H."/>
            <person name="Corton N."/>
            <person name="Hauser H."/>
            <person name="Gamble J."/>
            <person name="Gilderthorp R."/>
            <person name="Marcello L."/>
            <person name="McQuillan J."/>
            <person name="Otto T.D."/>
            <person name="Quail M.A."/>
            <person name="Sanders M.J."/>
            <person name="van Tonder A."/>
            <person name="Ginger M.L."/>
            <person name="Field M.C."/>
            <person name="Barry J.D."/>
            <person name="Hertz-Fowler C."/>
            <person name="Berriman M."/>
        </authorList>
    </citation>
    <scope>NUCLEOTIDE SEQUENCE</scope>
    <source>
        <strain evidence="6">IL3000</strain>
    </source>
</reference>
<dbReference type="InterPro" id="IPR036188">
    <property type="entry name" value="FAD/NAD-bd_sf"/>
</dbReference>
<dbReference type="AlphaFoldDB" id="G0V1L0"/>
<evidence type="ECO:0000256" key="4">
    <source>
        <dbReference type="ARBA" id="ARBA00022827"/>
    </source>
</evidence>
<comment type="cofactor">
    <cofactor evidence="1">
        <name>FAD</name>
        <dbReference type="ChEBI" id="CHEBI:57692"/>
    </cofactor>
</comment>
<gene>
    <name evidence="6" type="ORF">TCIL3000_11_10030</name>
</gene>
<comment type="similarity">
    <text evidence="2">Belongs to the GMC oxidoreductase family.</text>
</comment>
<dbReference type="SUPFAM" id="SSF54373">
    <property type="entry name" value="FAD-linked reductases, C-terminal domain"/>
    <property type="match status" value="1"/>
</dbReference>
<dbReference type="Gene3D" id="3.50.50.60">
    <property type="entry name" value="FAD/NAD(P)-binding domain"/>
    <property type="match status" value="1"/>
</dbReference>
<proteinExistence type="inferred from homology"/>
<dbReference type="GO" id="GO:0016614">
    <property type="term" value="F:oxidoreductase activity, acting on CH-OH group of donors"/>
    <property type="evidence" value="ECO:0007669"/>
    <property type="project" value="InterPro"/>
</dbReference>
<dbReference type="PANTHER" id="PTHR11552:SF147">
    <property type="entry name" value="CHOLINE DEHYDROGENASE, MITOCHONDRIAL"/>
    <property type="match status" value="1"/>
</dbReference>
<organism evidence="6">
    <name type="scientific">Trypanosoma congolense (strain IL3000)</name>
    <dbReference type="NCBI Taxonomy" id="1068625"/>
    <lineage>
        <taxon>Eukaryota</taxon>
        <taxon>Discoba</taxon>
        <taxon>Euglenozoa</taxon>
        <taxon>Kinetoplastea</taxon>
        <taxon>Metakinetoplastina</taxon>
        <taxon>Trypanosomatida</taxon>
        <taxon>Trypanosomatidae</taxon>
        <taxon>Trypanosoma</taxon>
        <taxon>Nannomonas</taxon>
    </lineage>
</organism>
<dbReference type="PROSITE" id="PS00624">
    <property type="entry name" value="GMC_OXRED_2"/>
    <property type="match status" value="1"/>
</dbReference>
<accession>G0V1L0</accession>
<dbReference type="VEuPathDB" id="TriTrypDB:TcIL3000.11.10030"/>
<dbReference type="Pfam" id="PF05199">
    <property type="entry name" value="GMC_oxred_C"/>
    <property type="match status" value="1"/>
</dbReference>
<dbReference type="PIRSF" id="PIRSF000137">
    <property type="entry name" value="Alcohol_oxidase"/>
    <property type="match status" value="1"/>
</dbReference>
<dbReference type="EMBL" id="HE575324">
    <property type="protein sequence ID" value="CCC95531.1"/>
    <property type="molecule type" value="Genomic_DNA"/>
</dbReference>
<dbReference type="PANTHER" id="PTHR11552">
    <property type="entry name" value="GLUCOSE-METHANOL-CHOLINE GMC OXIDOREDUCTASE"/>
    <property type="match status" value="1"/>
</dbReference>
<dbReference type="Pfam" id="PF00732">
    <property type="entry name" value="GMC_oxred_N"/>
    <property type="match status" value="1"/>
</dbReference>
<feature type="domain" description="Glucose-methanol-choline oxidoreductase N-terminal" evidence="5">
    <location>
        <begin position="302"/>
        <end position="316"/>
    </location>
</feature>
<evidence type="ECO:0000259" key="5">
    <source>
        <dbReference type="PROSITE" id="PS00624"/>
    </source>
</evidence>
<evidence type="ECO:0000313" key="6">
    <source>
        <dbReference type="EMBL" id="CCC95531.1"/>
    </source>
</evidence>
<dbReference type="SUPFAM" id="SSF51905">
    <property type="entry name" value="FAD/NAD(P)-binding domain"/>
    <property type="match status" value="1"/>
</dbReference>
<keyword evidence="4" id="KW-0274">FAD</keyword>
<evidence type="ECO:0000256" key="3">
    <source>
        <dbReference type="ARBA" id="ARBA00022630"/>
    </source>
</evidence>
<dbReference type="Gene3D" id="3.30.410.40">
    <property type="match status" value="1"/>
</dbReference>
<dbReference type="InterPro" id="IPR000172">
    <property type="entry name" value="GMC_OxRdtase_N"/>
</dbReference>
<name>G0V1L0_TRYCI</name>
<evidence type="ECO:0000256" key="1">
    <source>
        <dbReference type="ARBA" id="ARBA00001974"/>
    </source>
</evidence>